<reference evidence="10" key="1">
    <citation type="submission" date="2014-05" db="EMBL/GenBank/DDBJ databases">
        <title>The transcriptome of the halophilic microalga Tetraselmis sp. GSL018 isolated from the Great Salt Lake, Utah.</title>
        <authorList>
            <person name="Jinkerson R.E."/>
            <person name="D'Adamo S."/>
            <person name="Posewitz M.C."/>
        </authorList>
    </citation>
    <scope>NUCLEOTIDE SEQUENCE</scope>
    <source>
        <strain evidence="10">GSL018</strain>
    </source>
</reference>
<name>A0A061S4K0_9CHLO</name>
<dbReference type="InterPro" id="IPR011006">
    <property type="entry name" value="CheY-like_superfamily"/>
</dbReference>
<dbReference type="GO" id="GO:0000160">
    <property type="term" value="P:phosphorelay signal transduction system"/>
    <property type="evidence" value="ECO:0007669"/>
    <property type="project" value="InterPro"/>
</dbReference>
<organism evidence="10">
    <name type="scientific">Tetraselmis sp. GSL018</name>
    <dbReference type="NCBI Taxonomy" id="582737"/>
    <lineage>
        <taxon>Eukaryota</taxon>
        <taxon>Viridiplantae</taxon>
        <taxon>Chlorophyta</taxon>
        <taxon>core chlorophytes</taxon>
        <taxon>Chlorodendrophyceae</taxon>
        <taxon>Chlorodendrales</taxon>
        <taxon>Chlorodendraceae</taxon>
        <taxon>Tetraselmis</taxon>
    </lineage>
</organism>
<dbReference type="SUPFAM" id="SSF52172">
    <property type="entry name" value="CheY-like"/>
    <property type="match status" value="1"/>
</dbReference>
<feature type="compositionally biased region" description="Basic residues" evidence="7">
    <location>
        <begin position="426"/>
        <end position="435"/>
    </location>
</feature>
<accession>A0A061S4K0</accession>
<dbReference type="InterPro" id="IPR044825">
    <property type="entry name" value="GLK1/2-like"/>
</dbReference>
<evidence type="ECO:0000256" key="2">
    <source>
        <dbReference type="ARBA" id="ARBA00023015"/>
    </source>
</evidence>
<dbReference type="InterPro" id="IPR006447">
    <property type="entry name" value="Myb_dom_plants"/>
</dbReference>
<protein>
    <submittedName>
        <fullName evidence="10">Uncharacterized protein</fullName>
    </submittedName>
</protein>
<feature type="non-terminal residue" evidence="10">
    <location>
        <position position="1"/>
    </location>
</feature>
<dbReference type="PROSITE" id="PS50110">
    <property type="entry name" value="RESPONSE_REGULATORY"/>
    <property type="match status" value="1"/>
</dbReference>
<dbReference type="GO" id="GO:0000976">
    <property type="term" value="F:transcription cis-regulatory region binding"/>
    <property type="evidence" value="ECO:0007669"/>
    <property type="project" value="TreeGrafter"/>
</dbReference>
<evidence type="ECO:0000259" key="9">
    <source>
        <dbReference type="PROSITE" id="PS51294"/>
    </source>
</evidence>
<feature type="region of interest" description="Disordered" evidence="7">
    <location>
        <begin position="566"/>
        <end position="586"/>
    </location>
</feature>
<dbReference type="Gene3D" id="1.10.10.60">
    <property type="entry name" value="Homeodomain-like"/>
    <property type="match status" value="1"/>
</dbReference>
<dbReference type="GO" id="GO:0005634">
    <property type="term" value="C:nucleus"/>
    <property type="evidence" value="ECO:0007669"/>
    <property type="project" value="UniProtKB-SubCell"/>
</dbReference>
<keyword evidence="2" id="KW-0805">Transcription regulation</keyword>
<proteinExistence type="predicted"/>
<dbReference type="PROSITE" id="PS51294">
    <property type="entry name" value="HTH_MYB"/>
    <property type="match status" value="1"/>
</dbReference>
<gene>
    <name evidence="10" type="ORF">TSPGSL018_13414</name>
</gene>
<evidence type="ECO:0000259" key="8">
    <source>
        <dbReference type="PROSITE" id="PS50110"/>
    </source>
</evidence>
<feature type="compositionally biased region" description="Low complexity" evidence="7">
    <location>
        <begin position="575"/>
        <end position="584"/>
    </location>
</feature>
<dbReference type="GO" id="GO:0045893">
    <property type="term" value="P:positive regulation of DNA-templated transcription"/>
    <property type="evidence" value="ECO:0007669"/>
    <property type="project" value="InterPro"/>
</dbReference>
<evidence type="ECO:0000256" key="1">
    <source>
        <dbReference type="ARBA" id="ARBA00004123"/>
    </source>
</evidence>
<dbReference type="InterPro" id="IPR017930">
    <property type="entry name" value="Myb_dom"/>
</dbReference>
<feature type="domain" description="HTH myb-type" evidence="9">
    <location>
        <begin position="381"/>
        <end position="434"/>
    </location>
</feature>
<evidence type="ECO:0000256" key="5">
    <source>
        <dbReference type="ARBA" id="ARBA00023242"/>
    </source>
</evidence>
<sequence>VHVLDVSCVLRKTLRVSFFGKPRKCNFLPATRWSSLECPRDFFRLLHFLAPFSPFLVRCLFSRGTPHVPVPAFVHSAVEPILRSESSIHTIKNNSMDSTSFSFGLRVIVAAKSLAAANSTAEVLHSLSYHVSTCTSEQELKTLLQQGPFDLMLAESYTTAPHSALDGLKLLELDGIPPVVVAMEDSSAAAKQEVLRRGAVAVMPLPMHKQRDHLENLWQYSLQRQGSMSYTSQVSCCTELDFSELLGTDNAKDDFLNLDDLNLEPLDCEYVCPGDRGHPGSVLDVSFLNSPSPGSSSVEDNLTGFEMHGANEAMSSIFSMGAVPKRTWSDMESLELVKPDDSLAAASSGASSESLELSAADSAALPEAKPSPAAKKAKFEWTPALEAKFSEAVKALGDDKAVPSRILELMDASGSGLTRQHIASHLQKHRNRGRRGSGQPGKQPPAKKQRNTAATAAGAAVIAAGAAVKSPAAAQRAPVQHGSPILIAPPQQQQQQQQPHLLSHVLQAAPPPHIVQQQQHHHHLHHHHHQQQQQQQHWVQMWGPSLHHQGAVLYGQLGQPLVAQLPQAPAPAPAPAHQQAGWQGKPSAEEVQRAIKEVLAHGKAPLGLALDTKTMLKTIQASGSMCELLASTVATAAA</sequence>
<dbReference type="InterPro" id="IPR001005">
    <property type="entry name" value="SANT/Myb"/>
</dbReference>
<comment type="subcellular location">
    <subcellularLocation>
        <location evidence="1">Nucleus</location>
    </subcellularLocation>
</comment>
<evidence type="ECO:0000256" key="3">
    <source>
        <dbReference type="ARBA" id="ARBA00023125"/>
    </source>
</evidence>
<dbReference type="InterPro" id="IPR001789">
    <property type="entry name" value="Sig_transdc_resp-reg_receiver"/>
</dbReference>
<evidence type="ECO:0000313" key="10">
    <source>
        <dbReference type="EMBL" id="JAC79143.1"/>
    </source>
</evidence>
<dbReference type="PANTHER" id="PTHR31312">
    <property type="entry name" value="TRANSCRIPTION ACTIVATOR GLK1"/>
    <property type="match status" value="1"/>
</dbReference>
<feature type="domain" description="Response regulatory" evidence="8">
    <location>
        <begin position="106"/>
        <end position="220"/>
    </location>
</feature>
<keyword evidence="5" id="KW-0539">Nucleus</keyword>
<evidence type="ECO:0000256" key="4">
    <source>
        <dbReference type="ARBA" id="ARBA00023163"/>
    </source>
</evidence>
<comment type="caution">
    <text evidence="6">Lacks conserved residue(s) required for the propagation of feature annotation.</text>
</comment>
<dbReference type="PANTHER" id="PTHR31312:SF1">
    <property type="entry name" value="TRANSCRIPTION ACTIVATOR GLK1"/>
    <property type="match status" value="1"/>
</dbReference>
<keyword evidence="3" id="KW-0238">DNA-binding</keyword>
<dbReference type="EMBL" id="GBEZ01006239">
    <property type="protein sequence ID" value="JAC79143.1"/>
    <property type="molecule type" value="Transcribed_RNA"/>
</dbReference>
<dbReference type="FunFam" id="1.10.10.60:FF:000007">
    <property type="entry name" value="Two-component response regulator"/>
    <property type="match status" value="1"/>
</dbReference>
<dbReference type="NCBIfam" id="TIGR01557">
    <property type="entry name" value="myb_SHAQKYF"/>
    <property type="match status" value="1"/>
</dbReference>
<dbReference type="AlphaFoldDB" id="A0A061S4K0"/>
<dbReference type="SUPFAM" id="SSF46689">
    <property type="entry name" value="Homeodomain-like"/>
    <property type="match status" value="1"/>
</dbReference>
<evidence type="ECO:0000256" key="6">
    <source>
        <dbReference type="PROSITE-ProRule" id="PRU00169"/>
    </source>
</evidence>
<dbReference type="GO" id="GO:0003700">
    <property type="term" value="F:DNA-binding transcription factor activity"/>
    <property type="evidence" value="ECO:0007669"/>
    <property type="project" value="InterPro"/>
</dbReference>
<evidence type="ECO:0000256" key="7">
    <source>
        <dbReference type="SAM" id="MobiDB-lite"/>
    </source>
</evidence>
<dbReference type="InterPro" id="IPR009057">
    <property type="entry name" value="Homeodomain-like_sf"/>
</dbReference>
<feature type="region of interest" description="Disordered" evidence="7">
    <location>
        <begin position="417"/>
        <end position="455"/>
    </location>
</feature>
<keyword evidence="4" id="KW-0804">Transcription</keyword>
<dbReference type="Pfam" id="PF00249">
    <property type="entry name" value="Myb_DNA-binding"/>
    <property type="match status" value="1"/>
</dbReference>